<keyword evidence="9" id="KW-1185">Reference proteome</keyword>
<evidence type="ECO:0000256" key="4">
    <source>
        <dbReference type="ARBA" id="ARBA00023150"/>
    </source>
</evidence>
<dbReference type="SMART" id="SM00852">
    <property type="entry name" value="MoCF_biosynth"/>
    <property type="match status" value="1"/>
</dbReference>
<dbReference type="InterPro" id="IPR008284">
    <property type="entry name" value="MoCF_biosynth_CS"/>
</dbReference>
<evidence type="ECO:0000256" key="6">
    <source>
        <dbReference type="RuleBase" id="RU365090"/>
    </source>
</evidence>
<dbReference type="GO" id="GO:0006777">
    <property type="term" value="P:Mo-molybdopterin cofactor biosynthetic process"/>
    <property type="evidence" value="ECO:0007669"/>
    <property type="project" value="UniProtKB-UniRule"/>
</dbReference>
<evidence type="ECO:0000256" key="1">
    <source>
        <dbReference type="ARBA" id="ARBA00002901"/>
    </source>
</evidence>
<evidence type="ECO:0000313" key="9">
    <source>
        <dbReference type="Proteomes" id="UP000052052"/>
    </source>
</evidence>
<keyword evidence="6" id="KW-0500">Molybdenum</keyword>
<evidence type="ECO:0000256" key="3">
    <source>
        <dbReference type="ARBA" id="ARBA00010763"/>
    </source>
</evidence>
<name>A0A0R0CZG6_9GAMM</name>
<dbReference type="SUPFAM" id="SSF53218">
    <property type="entry name" value="Molybdenum cofactor biosynthesis proteins"/>
    <property type="match status" value="1"/>
</dbReference>
<accession>A0A0R0CZG6</accession>
<reference evidence="8 9" key="1">
    <citation type="submission" date="2015-05" db="EMBL/GenBank/DDBJ databases">
        <title>Genome sequencing and analysis of members of genus Stenotrophomonas.</title>
        <authorList>
            <person name="Patil P.P."/>
            <person name="Midha S."/>
            <person name="Patil P.B."/>
        </authorList>
    </citation>
    <scope>NUCLEOTIDE SEQUENCE [LARGE SCALE GENOMIC DNA]</scope>
    <source>
        <strain evidence="8 9">DSM 21858</strain>
    </source>
</reference>
<comment type="similarity">
    <text evidence="3 6">Belongs to the MoeA family.</text>
</comment>
<dbReference type="InterPro" id="IPR038987">
    <property type="entry name" value="MoeA-like"/>
</dbReference>
<evidence type="ECO:0000256" key="5">
    <source>
        <dbReference type="ARBA" id="ARBA00047317"/>
    </source>
</evidence>
<comment type="function">
    <text evidence="1 6">Catalyzes the insertion of molybdate into adenylated molybdopterin with the concomitant release of AMP.</text>
</comment>
<dbReference type="Pfam" id="PF03453">
    <property type="entry name" value="MoeA_N"/>
    <property type="match status" value="1"/>
</dbReference>
<dbReference type="Gene3D" id="2.40.340.10">
    <property type="entry name" value="MoeA, C-terminal, domain IV"/>
    <property type="match status" value="1"/>
</dbReference>
<dbReference type="NCBIfam" id="TIGR00177">
    <property type="entry name" value="molyb_syn"/>
    <property type="match status" value="1"/>
</dbReference>
<dbReference type="GO" id="GO:0061599">
    <property type="term" value="F:molybdopterin molybdotransferase activity"/>
    <property type="evidence" value="ECO:0007669"/>
    <property type="project" value="UniProtKB-UniRule"/>
</dbReference>
<dbReference type="Pfam" id="PF03454">
    <property type="entry name" value="MoeA_C"/>
    <property type="match status" value="1"/>
</dbReference>
<dbReference type="InterPro" id="IPR005111">
    <property type="entry name" value="MoeA_C_domain_IV"/>
</dbReference>
<organism evidence="8 9">
    <name type="scientific">Pseudoxanthomonas dokdonensis</name>
    <dbReference type="NCBI Taxonomy" id="344882"/>
    <lineage>
        <taxon>Bacteria</taxon>
        <taxon>Pseudomonadati</taxon>
        <taxon>Pseudomonadota</taxon>
        <taxon>Gammaproteobacteria</taxon>
        <taxon>Lysobacterales</taxon>
        <taxon>Lysobacteraceae</taxon>
        <taxon>Pseudoxanthomonas</taxon>
    </lineage>
</organism>
<keyword evidence="6" id="KW-0460">Magnesium</keyword>
<dbReference type="InterPro" id="IPR005110">
    <property type="entry name" value="MoeA_linker/N"/>
</dbReference>
<dbReference type="AlphaFoldDB" id="A0A0R0CZG6"/>
<proteinExistence type="inferred from homology"/>
<dbReference type="SUPFAM" id="SSF63867">
    <property type="entry name" value="MoeA C-terminal domain-like"/>
    <property type="match status" value="1"/>
</dbReference>
<comment type="cofactor">
    <cofactor evidence="6">
        <name>Mg(2+)</name>
        <dbReference type="ChEBI" id="CHEBI:18420"/>
    </cofactor>
</comment>
<comment type="pathway">
    <text evidence="2 6">Cofactor biosynthesis; molybdopterin biosynthesis.</text>
</comment>
<dbReference type="InterPro" id="IPR036425">
    <property type="entry name" value="MoaB/Mog-like_dom_sf"/>
</dbReference>
<dbReference type="Gene3D" id="3.40.980.10">
    <property type="entry name" value="MoaB/Mog-like domain"/>
    <property type="match status" value="1"/>
</dbReference>
<keyword evidence="4 6" id="KW-0501">Molybdenum cofactor biosynthesis</keyword>
<dbReference type="PROSITE" id="PS01079">
    <property type="entry name" value="MOCF_BIOSYNTHESIS_2"/>
    <property type="match status" value="1"/>
</dbReference>
<dbReference type="Gene3D" id="2.170.190.11">
    <property type="entry name" value="Molybdopterin biosynthesis moea protein, domain 3"/>
    <property type="match status" value="1"/>
</dbReference>
<dbReference type="RefSeq" id="WP_057656907.1">
    <property type="nucleotide sequence ID" value="NZ_LDJL01000002.1"/>
</dbReference>
<dbReference type="GO" id="GO:0005829">
    <property type="term" value="C:cytosol"/>
    <property type="evidence" value="ECO:0007669"/>
    <property type="project" value="TreeGrafter"/>
</dbReference>
<feature type="domain" description="MoaB/Mog" evidence="7">
    <location>
        <begin position="183"/>
        <end position="324"/>
    </location>
</feature>
<dbReference type="PANTHER" id="PTHR10192:SF5">
    <property type="entry name" value="GEPHYRIN"/>
    <property type="match status" value="1"/>
</dbReference>
<evidence type="ECO:0000259" key="7">
    <source>
        <dbReference type="SMART" id="SM00852"/>
    </source>
</evidence>
<evidence type="ECO:0000313" key="8">
    <source>
        <dbReference type="EMBL" id="KRG71527.1"/>
    </source>
</evidence>
<evidence type="ECO:0000256" key="2">
    <source>
        <dbReference type="ARBA" id="ARBA00005046"/>
    </source>
</evidence>
<dbReference type="InterPro" id="IPR001453">
    <property type="entry name" value="MoaB/Mog_dom"/>
</dbReference>
<dbReference type="EMBL" id="LDJL01000002">
    <property type="protein sequence ID" value="KRG71527.1"/>
    <property type="molecule type" value="Genomic_DNA"/>
</dbReference>
<dbReference type="Gene3D" id="3.90.105.10">
    <property type="entry name" value="Molybdopterin biosynthesis moea protein, domain 2"/>
    <property type="match status" value="1"/>
</dbReference>
<keyword evidence="6" id="KW-0808">Transferase</keyword>
<dbReference type="PATRIC" id="fig|344882.3.peg.1553"/>
<dbReference type="GO" id="GO:0046872">
    <property type="term" value="F:metal ion binding"/>
    <property type="evidence" value="ECO:0007669"/>
    <property type="project" value="UniProtKB-UniRule"/>
</dbReference>
<dbReference type="SUPFAM" id="SSF63882">
    <property type="entry name" value="MoeA N-terminal region -like"/>
    <property type="match status" value="1"/>
</dbReference>
<keyword evidence="6" id="KW-0479">Metal-binding</keyword>
<dbReference type="CDD" id="cd00887">
    <property type="entry name" value="MoeA"/>
    <property type="match status" value="1"/>
</dbReference>
<dbReference type="UniPathway" id="UPA00344"/>
<dbReference type="PANTHER" id="PTHR10192">
    <property type="entry name" value="MOLYBDOPTERIN BIOSYNTHESIS PROTEIN"/>
    <property type="match status" value="1"/>
</dbReference>
<comment type="caution">
    <text evidence="8">The sequence shown here is derived from an EMBL/GenBank/DDBJ whole genome shotgun (WGS) entry which is preliminary data.</text>
</comment>
<dbReference type="Proteomes" id="UP000052052">
    <property type="component" value="Unassembled WGS sequence"/>
</dbReference>
<gene>
    <name evidence="8" type="ORF">ABB29_01775</name>
</gene>
<comment type="catalytic activity">
    <reaction evidence="5">
        <text>adenylyl-molybdopterin + molybdate = Mo-molybdopterin + AMP + H(+)</text>
        <dbReference type="Rhea" id="RHEA:35047"/>
        <dbReference type="ChEBI" id="CHEBI:15378"/>
        <dbReference type="ChEBI" id="CHEBI:36264"/>
        <dbReference type="ChEBI" id="CHEBI:62727"/>
        <dbReference type="ChEBI" id="CHEBI:71302"/>
        <dbReference type="ChEBI" id="CHEBI:456215"/>
        <dbReference type="EC" id="2.10.1.1"/>
    </reaction>
</comment>
<dbReference type="InterPro" id="IPR036135">
    <property type="entry name" value="MoeA_linker/N_sf"/>
</dbReference>
<sequence length="422" mass="43779">MIDYPQALTQLLAAATLLDERTCATGDGLGQLLATSIRASESLPPFDAAAMDGYALPAGDFDAGSEWPVEAAQYAGHGRRPASAGAAWEITTGARMPDGLVSVVPVEQVQTLAASDHGAGSGSARICLLQPVVQGQHMRSAGSDIRAGQLLLQSGTRLGPEQLMVLHAMGIGQLRVRAAPRCAVICTGGELVSSPCQALDSGQIRDSNRGYLQASLRAAGAECVHASTVADDPRQWRQHLDTALAAGAQLVISTGAVSMGALDFIPAALREAGAGILFHKVAIRPGKPLLLARLADGTLYLGLSGNPAACAVGMRFFVLPLLRAMQGQSQEQPWLLPLAHDVDLREGPCHFLSARIEANADAGLAVRLLAEQASSRLLPLVQANAWVMLAAGGRLRAGQPVPVFGHGMAGEQGMQALPACAD</sequence>
<dbReference type="EC" id="2.10.1.1" evidence="6"/>
<dbReference type="Pfam" id="PF00994">
    <property type="entry name" value="MoCF_biosynth"/>
    <property type="match status" value="1"/>
</dbReference>
<dbReference type="OrthoDB" id="9804758at2"/>
<dbReference type="STRING" id="344882.ABB29_01775"/>
<protein>
    <recommendedName>
        <fullName evidence="6">Molybdopterin molybdenumtransferase</fullName>
        <ecNumber evidence="6">2.10.1.1</ecNumber>
    </recommendedName>
</protein>
<dbReference type="InterPro" id="IPR036688">
    <property type="entry name" value="MoeA_C_domain_IV_sf"/>
</dbReference>